<organism evidence="10 11">
    <name type="scientific">Candidatus Fusicatenibacter intestinigallinarum</name>
    <dbReference type="NCBI Taxonomy" id="2838598"/>
    <lineage>
        <taxon>Bacteria</taxon>
        <taxon>Bacillati</taxon>
        <taxon>Bacillota</taxon>
        <taxon>Clostridia</taxon>
        <taxon>Lachnospirales</taxon>
        <taxon>Lachnospiraceae</taxon>
        <taxon>Fusicatenibacter</taxon>
    </lineage>
</organism>
<dbReference type="InterPro" id="IPR001867">
    <property type="entry name" value="OmpR/PhoB-type_DNA-bd"/>
</dbReference>
<feature type="DNA-binding region" description="OmpR/PhoB-type" evidence="7">
    <location>
        <begin position="126"/>
        <end position="223"/>
    </location>
</feature>
<accession>A0A9D2SLK5</accession>
<keyword evidence="2" id="KW-0805">Transcription regulation</keyword>
<dbReference type="Gene3D" id="1.10.10.10">
    <property type="entry name" value="Winged helix-like DNA-binding domain superfamily/Winged helix DNA-binding domain"/>
    <property type="match status" value="1"/>
</dbReference>
<dbReference type="SMART" id="SM00448">
    <property type="entry name" value="REC"/>
    <property type="match status" value="1"/>
</dbReference>
<name>A0A9D2SLK5_9FIRM</name>
<dbReference type="CDD" id="cd18159">
    <property type="entry name" value="REC_OmpR_NsrR-like"/>
    <property type="match status" value="1"/>
</dbReference>
<evidence type="ECO:0000256" key="3">
    <source>
        <dbReference type="ARBA" id="ARBA00023125"/>
    </source>
</evidence>
<dbReference type="GO" id="GO:0006355">
    <property type="term" value="P:regulation of DNA-templated transcription"/>
    <property type="evidence" value="ECO:0007669"/>
    <property type="project" value="InterPro"/>
</dbReference>
<dbReference type="SUPFAM" id="SSF52172">
    <property type="entry name" value="CheY-like"/>
    <property type="match status" value="1"/>
</dbReference>
<evidence type="ECO:0000256" key="1">
    <source>
        <dbReference type="ARBA" id="ARBA00018672"/>
    </source>
</evidence>
<evidence type="ECO:0000256" key="7">
    <source>
        <dbReference type="PROSITE-ProRule" id="PRU01091"/>
    </source>
</evidence>
<evidence type="ECO:0000256" key="6">
    <source>
        <dbReference type="PROSITE-ProRule" id="PRU00169"/>
    </source>
</evidence>
<keyword evidence="4" id="KW-0804">Transcription</keyword>
<dbReference type="CDD" id="cd00383">
    <property type="entry name" value="trans_reg_C"/>
    <property type="match status" value="1"/>
</dbReference>
<reference evidence="10" key="2">
    <citation type="submission" date="2021-04" db="EMBL/GenBank/DDBJ databases">
        <authorList>
            <person name="Gilroy R."/>
        </authorList>
    </citation>
    <scope>NUCLEOTIDE SEQUENCE</scope>
    <source>
        <strain evidence="10">CHK185-5351</strain>
    </source>
</reference>
<dbReference type="GO" id="GO:0032993">
    <property type="term" value="C:protein-DNA complex"/>
    <property type="evidence" value="ECO:0007669"/>
    <property type="project" value="TreeGrafter"/>
</dbReference>
<dbReference type="InterPro" id="IPR039420">
    <property type="entry name" value="WalR-like"/>
</dbReference>
<evidence type="ECO:0000259" key="8">
    <source>
        <dbReference type="PROSITE" id="PS50110"/>
    </source>
</evidence>
<evidence type="ECO:0000256" key="4">
    <source>
        <dbReference type="ARBA" id="ARBA00023163"/>
    </source>
</evidence>
<dbReference type="InterPro" id="IPR001789">
    <property type="entry name" value="Sig_transdc_resp-reg_receiver"/>
</dbReference>
<dbReference type="PROSITE" id="PS51755">
    <property type="entry name" value="OMPR_PHOB"/>
    <property type="match status" value="1"/>
</dbReference>
<dbReference type="GO" id="GO:0005829">
    <property type="term" value="C:cytosol"/>
    <property type="evidence" value="ECO:0007669"/>
    <property type="project" value="TreeGrafter"/>
</dbReference>
<feature type="domain" description="Response regulatory" evidence="8">
    <location>
        <begin position="3"/>
        <end position="116"/>
    </location>
</feature>
<sequence>MHKIMMIEDDPVIAKTVGETLTSWGMEVYCVEDFQNVMAEFASFSPQLVLLDISLPFYNGYHWCQEIRRVSKVPVIFLSSAADKMNIIMAVNMGADDFIAKPFDLNILTAKVQAMLRRTYDFGRETNLLEHRGAILDTGSGILNYQGQRIELTRNEWRILQVLMENKGKAVSRDTLMTRLWESDSFIDDNTLTVNVTRLRRKLEEVGLENFIRTKKGVGYFVE</sequence>
<keyword evidence="3 7" id="KW-0238">DNA-binding</keyword>
<proteinExistence type="predicted"/>
<comment type="caution">
    <text evidence="10">The sequence shown here is derived from an EMBL/GenBank/DDBJ whole genome shotgun (WGS) entry which is preliminary data.</text>
</comment>
<evidence type="ECO:0000259" key="9">
    <source>
        <dbReference type="PROSITE" id="PS51755"/>
    </source>
</evidence>
<keyword evidence="6" id="KW-0597">Phosphoprotein</keyword>
<dbReference type="PANTHER" id="PTHR48111">
    <property type="entry name" value="REGULATOR OF RPOS"/>
    <property type="match status" value="1"/>
</dbReference>
<dbReference type="InterPro" id="IPR011006">
    <property type="entry name" value="CheY-like_superfamily"/>
</dbReference>
<gene>
    <name evidence="10" type="ORF">H9705_02315</name>
</gene>
<evidence type="ECO:0000313" key="11">
    <source>
        <dbReference type="Proteomes" id="UP000823849"/>
    </source>
</evidence>
<reference evidence="10" key="1">
    <citation type="journal article" date="2021" name="PeerJ">
        <title>Extensive microbial diversity within the chicken gut microbiome revealed by metagenomics and culture.</title>
        <authorList>
            <person name="Gilroy R."/>
            <person name="Ravi A."/>
            <person name="Getino M."/>
            <person name="Pursley I."/>
            <person name="Horton D.L."/>
            <person name="Alikhan N.F."/>
            <person name="Baker D."/>
            <person name="Gharbi K."/>
            <person name="Hall N."/>
            <person name="Watson M."/>
            <person name="Adriaenssens E.M."/>
            <person name="Foster-Nyarko E."/>
            <person name="Jarju S."/>
            <person name="Secka A."/>
            <person name="Antonio M."/>
            <person name="Oren A."/>
            <person name="Chaudhuri R.R."/>
            <person name="La Ragione R."/>
            <person name="Hildebrand F."/>
            <person name="Pallen M.J."/>
        </authorList>
    </citation>
    <scope>NUCLEOTIDE SEQUENCE</scope>
    <source>
        <strain evidence="10">CHK185-5351</strain>
    </source>
</reference>
<dbReference type="Proteomes" id="UP000823849">
    <property type="component" value="Unassembled WGS sequence"/>
</dbReference>
<dbReference type="SUPFAM" id="SSF46894">
    <property type="entry name" value="C-terminal effector domain of the bipartite response regulators"/>
    <property type="match status" value="1"/>
</dbReference>
<dbReference type="EMBL" id="DWWU01000010">
    <property type="protein sequence ID" value="HJC14650.1"/>
    <property type="molecule type" value="Genomic_DNA"/>
</dbReference>
<dbReference type="PANTHER" id="PTHR48111:SF43">
    <property type="entry name" value="STAGE 0 SPORULATION PROTEIN A HOMOLOG"/>
    <property type="match status" value="1"/>
</dbReference>
<evidence type="ECO:0000256" key="5">
    <source>
        <dbReference type="ARBA" id="ARBA00024867"/>
    </source>
</evidence>
<dbReference type="Pfam" id="PF00486">
    <property type="entry name" value="Trans_reg_C"/>
    <property type="match status" value="1"/>
</dbReference>
<dbReference type="Gene3D" id="3.40.50.2300">
    <property type="match status" value="1"/>
</dbReference>
<evidence type="ECO:0000313" key="10">
    <source>
        <dbReference type="EMBL" id="HJC14650.1"/>
    </source>
</evidence>
<feature type="modified residue" description="4-aspartylphosphate" evidence="6">
    <location>
        <position position="52"/>
    </location>
</feature>
<dbReference type="SMART" id="SM00862">
    <property type="entry name" value="Trans_reg_C"/>
    <property type="match status" value="1"/>
</dbReference>
<evidence type="ECO:0000256" key="2">
    <source>
        <dbReference type="ARBA" id="ARBA00023015"/>
    </source>
</evidence>
<dbReference type="Pfam" id="PF00072">
    <property type="entry name" value="Response_reg"/>
    <property type="match status" value="1"/>
</dbReference>
<dbReference type="GO" id="GO:0000976">
    <property type="term" value="F:transcription cis-regulatory region binding"/>
    <property type="evidence" value="ECO:0007669"/>
    <property type="project" value="TreeGrafter"/>
</dbReference>
<dbReference type="InterPro" id="IPR016032">
    <property type="entry name" value="Sig_transdc_resp-reg_C-effctor"/>
</dbReference>
<feature type="domain" description="OmpR/PhoB-type" evidence="9">
    <location>
        <begin position="126"/>
        <end position="223"/>
    </location>
</feature>
<dbReference type="PROSITE" id="PS50110">
    <property type="entry name" value="RESPONSE_REGULATORY"/>
    <property type="match status" value="1"/>
</dbReference>
<comment type="function">
    <text evidence="5">May play the central regulatory role in sporulation. It may be an element of the effector pathway responsible for the activation of sporulation genes in response to nutritional stress. Spo0A may act in concert with spo0H (a sigma factor) to control the expression of some genes that are critical to the sporulation process.</text>
</comment>
<dbReference type="AlphaFoldDB" id="A0A9D2SLK5"/>
<dbReference type="InterPro" id="IPR036388">
    <property type="entry name" value="WH-like_DNA-bd_sf"/>
</dbReference>
<protein>
    <recommendedName>
        <fullName evidence="1">Stage 0 sporulation protein A homolog</fullName>
    </recommendedName>
</protein>
<dbReference type="GO" id="GO:0000156">
    <property type="term" value="F:phosphorelay response regulator activity"/>
    <property type="evidence" value="ECO:0007669"/>
    <property type="project" value="TreeGrafter"/>
</dbReference>